<dbReference type="GO" id="GO:0019825">
    <property type="term" value="F:oxygen binding"/>
    <property type="evidence" value="ECO:0007669"/>
    <property type="project" value="InterPro"/>
</dbReference>
<dbReference type="Pfam" id="PF01152">
    <property type="entry name" value="Bac_globin"/>
    <property type="match status" value="1"/>
</dbReference>
<evidence type="ECO:0000313" key="7">
    <source>
        <dbReference type="Proteomes" id="UP000298050"/>
    </source>
</evidence>
<dbReference type="EMBL" id="SRLE01000009">
    <property type="protein sequence ID" value="TGD72649.1"/>
    <property type="molecule type" value="Genomic_DNA"/>
</dbReference>
<evidence type="ECO:0000256" key="4">
    <source>
        <dbReference type="ARBA" id="ARBA00023004"/>
    </source>
</evidence>
<dbReference type="RefSeq" id="WP_135444968.1">
    <property type="nucleotide sequence ID" value="NZ_SRLE01000009.1"/>
</dbReference>
<evidence type="ECO:0000256" key="2">
    <source>
        <dbReference type="ARBA" id="ARBA00022617"/>
    </source>
</evidence>
<keyword evidence="7" id="KW-1185">Reference proteome</keyword>
<evidence type="ECO:0000256" key="3">
    <source>
        <dbReference type="ARBA" id="ARBA00022723"/>
    </source>
</evidence>
<dbReference type="CDD" id="cd00454">
    <property type="entry name" value="TrHb1_N"/>
    <property type="match status" value="1"/>
</dbReference>
<accession>A0A4Z0LZF6</accession>
<keyword evidence="1" id="KW-0813">Transport</keyword>
<evidence type="ECO:0000256" key="1">
    <source>
        <dbReference type="ARBA" id="ARBA00022448"/>
    </source>
</evidence>
<evidence type="ECO:0000256" key="5">
    <source>
        <dbReference type="PIRSR" id="PIRSR601486-1"/>
    </source>
</evidence>
<dbReference type="OrthoDB" id="9795814at2"/>
<name>A0A4Z0LZF6_9GAMM</name>
<dbReference type="SUPFAM" id="SSF46458">
    <property type="entry name" value="Globin-like"/>
    <property type="match status" value="1"/>
</dbReference>
<evidence type="ECO:0000313" key="6">
    <source>
        <dbReference type="EMBL" id="TGD72649.1"/>
    </source>
</evidence>
<proteinExistence type="predicted"/>
<keyword evidence="3 5" id="KW-0479">Metal-binding</keyword>
<organism evidence="6 7">
    <name type="scientific">Mangrovimicrobium sediminis</name>
    <dbReference type="NCBI Taxonomy" id="2562682"/>
    <lineage>
        <taxon>Bacteria</taxon>
        <taxon>Pseudomonadati</taxon>
        <taxon>Pseudomonadota</taxon>
        <taxon>Gammaproteobacteria</taxon>
        <taxon>Cellvibrionales</taxon>
        <taxon>Halieaceae</taxon>
        <taxon>Mangrovimicrobium</taxon>
    </lineage>
</organism>
<keyword evidence="2 5" id="KW-0349">Heme</keyword>
<dbReference type="AlphaFoldDB" id="A0A4Z0LZF6"/>
<sequence length="271" mass="31096">MRGDDVDRLIGESLYRDAGLAALLPTDPAQARLKVVATLKFLGSLAERDFNPVRLKSITRLHHSLGVRERSLLELFSGKFVLLCEQVCGRYFAADEHAVWQQVFARTLAAMNQCLDELDSEADNDSGEDDFLQQLGGRAVIDAVHRRLYDRLFDDAWIGQFFYGKSKTALVRKQTEFTLHYFGALADYTSEPPQRLHMHMYIDEEMFDIRHDYLKRSIEEEGVQESLKLLWLDFDESFRPSITKAGVETCVMRCPGQMPIVPRKPQDYSPL</sequence>
<dbReference type="InterPro" id="IPR012292">
    <property type="entry name" value="Globin/Proto"/>
</dbReference>
<dbReference type="GO" id="GO:0046872">
    <property type="term" value="F:metal ion binding"/>
    <property type="evidence" value="ECO:0007669"/>
    <property type="project" value="UniProtKB-KW"/>
</dbReference>
<comment type="caution">
    <text evidence="6">The sequence shown here is derived from an EMBL/GenBank/DDBJ whole genome shotgun (WGS) entry which is preliminary data.</text>
</comment>
<gene>
    <name evidence="6" type="ORF">E4634_14090</name>
</gene>
<dbReference type="GO" id="GO:0020037">
    <property type="term" value="F:heme binding"/>
    <property type="evidence" value="ECO:0007669"/>
    <property type="project" value="InterPro"/>
</dbReference>
<keyword evidence="4 5" id="KW-0408">Iron</keyword>
<feature type="binding site" description="distal binding residue" evidence="5">
    <location>
        <position position="197"/>
    </location>
    <ligand>
        <name>heme</name>
        <dbReference type="ChEBI" id="CHEBI:30413"/>
    </ligand>
    <ligandPart>
        <name>Fe</name>
        <dbReference type="ChEBI" id="CHEBI:18248"/>
    </ligandPart>
</feature>
<dbReference type="InterPro" id="IPR001486">
    <property type="entry name" value="Hemoglobin_trunc"/>
</dbReference>
<dbReference type="Proteomes" id="UP000298050">
    <property type="component" value="Unassembled WGS sequence"/>
</dbReference>
<dbReference type="InterPro" id="IPR009050">
    <property type="entry name" value="Globin-like_sf"/>
</dbReference>
<reference evidence="6 7" key="1">
    <citation type="submission" date="2019-04" db="EMBL/GenBank/DDBJ databases">
        <title>Taxonomy of novel Haliea sp. from mangrove soil of West Coast of India.</title>
        <authorList>
            <person name="Verma A."/>
            <person name="Kumar P."/>
            <person name="Krishnamurthi S."/>
        </authorList>
    </citation>
    <scope>NUCLEOTIDE SEQUENCE [LARGE SCALE GENOMIC DNA]</scope>
    <source>
        <strain evidence="6 7">SAOS-164</strain>
    </source>
</reference>
<protein>
    <submittedName>
        <fullName evidence="6">Group 1 truncated hemoglobin</fullName>
    </submittedName>
</protein>
<dbReference type="Gene3D" id="1.10.490.10">
    <property type="entry name" value="Globins"/>
    <property type="match status" value="1"/>
</dbReference>